<reference evidence="10" key="2">
    <citation type="submission" date="2025-08" db="UniProtKB">
        <authorList>
            <consortium name="Ensembl"/>
        </authorList>
    </citation>
    <scope>IDENTIFICATION</scope>
</reference>
<evidence type="ECO:0000256" key="3">
    <source>
        <dbReference type="ARBA" id="ARBA00022946"/>
    </source>
</evidence>
<keyword evidence="6" id="KW-0687">Ribonucleoprotein</keyword>
<reference evidence="10" key="1">
    <citation type="submission" date="2021-04" db="EMBL/GenBank/DDBJ databases">
        <authorList>
            <consortium name="Wellcome Sanger Institute Data Sharing"/>
        </authorList>
    </citation>
    <scope>NUCLEOTIDE SEQUENCE [LARGE SCALE GENOMIC DNA]</scope>
</reference>
<evidence type="ECO:0000256" key="6">
    <source>
        <dbReference type="ARBA" id="ARBA00023274"/>
    </source>
</evidence>
<evidence type="ECO:0000256" key="1">
    <source>
        <dbReference type="ARBA" id="ARBA00004173"/>
    </source>
</evidence>
<dbReference type="GO" id="GO:0003735">
    <property type="term" value="F:structural constituent of ribosome"/>
    <property type="evidence" value="ECO:0007669"/>
    <property type="project" value="InterPro"/>
</dbReference>
<evidence type="ECO:0000256" key="7">
    <source>
        <dbReference type="ARBA" id="ARBA00035181"/>
    </source>
</evidence>
<dbReference type="Pfam" id="PF18699">
    <property type="entry name" value="MRPL52"/>
    <property type="match status" value="1"/>
</dbReference>
<evidence type="ECO:0000256" key="2">
    <source>
        <dbReference type="ARBA" id="ARBA00007232"/>
    </source>
</evidence>
<keyword evidence="3" id="KW-0809">Transit peptide</keyword>
<dbReference type="Ensembl" id="ENSENLT00000027203.1">
    <property type="protein sequence ID" value="ENSENLP00000026382.1"/>
    <property type="gene ID" value="ENSENLG00000011871.1"/>
</dbReference>
<dbReference type="InterPro" id="IPR034596">
    <property type="entry name" value="Ribosomal_mL52"/>
</dbReference>
<feature type="region of interest" description="Disordered" evidence="9">
    <location>
        <begin position="26"/>
        <end position="45"/>
    </location>
</feature>
<evidence type="ECO:0000256" key="8">
    <source>
        <dbReference type="ARBA" id="ARBA00035425"/>
    </source>
</evidence>
<dbReference type="GO" id="GO:0005762">
    <property type="term" value="C:mitochondrial large ribosomal subunit"/>
    <property type="evidence" value="ECO:0007669"/>
    <property type="project" value="InterPro"/>
</dbReference>
<dbReference type="AlphaFoldDB" id="A0A665V503"/>
<evidence type="ECO:0000256" key="5">
    <source>
        <dbReference type="ARBA" id="ARBA00023128"/>
    </source>
</evidence>
<keyword evidence="4" id="KW-0689">Ribosomal protein</keyword>
<evidence type="ECO:0000256" key="9">
    <source>
        <dbReference type="SAM" id="MobiDB-lite"/>
    </source>
</evidence>
<dbReference type="PANTHER" id="PTHR34090">
    <property type="entry name" value="39S RIBOSOMAL PROTEIN L52, MITOCHONDRIAL"/>
    <property type="match status" value="1"/>
</dbReference>
<dbReference type="GO" id="GO:0032543">
    <property type="term" value="P:mitochondrial translation"/>
    <property type="evidence" value="ECO:0007669"/>
    <property type="project" value="InterPro"/>
</dbReference>
<feature type="region of interest" description="Disordered" evidence="9">
    <location>
        <begin position="50"/>
        <end position="69"/>
    </location>
</feature>
<dbReference type="OMA" id="RSIDQKW"/>
<sequence>HLLLFAALRRSSRQLSTTCGVQAGEKWRKQHGLARSGTEYGPLTDLPDWSYADGRPAPPMKGHLRRRQEREVTARRIVMLNAEMDRGINMWKERQDEAKRAEEHKKSLLFKPKGKLLMKTKSPS</sequence>
<dbReference type="InParanoid" id="A0A665V503"/>
<evidence type="ECO:0000313" key="11">
    <source>
        <dbReference type="Proteomes" id="UP000472264"/>
    </source>
</evidence>
<evidence type="ECO:0000313" key="10">
    <source>
        <dbReference type="Ensembl" id="ENSENLP00000026382.1"/>
    </source>
</evidence>
<gene>
    <name evidence="10" type="primary">mrpl52</name>
</gene>
<reference evidence="10" key="3">
    <citation type="submission" date="2025-09" db="UniProtKB">
        <authorList>
            <consortium name="Ensembl"/>
        </authorList>
    </citation>
    <scope>IDENTIFICATION</scope>
</reference>
<organism evidence="10 11">
    <name type="scientific">Echeneis naucrates</name>
    <name type="common">Live sharksucker</name>
    <dbReference type="NCBI Taxonomy" id="173247"/>
    <lineage>
        <taxon>Eukaryota</taxon>
        <taxon>Metazoa</taxon>
        <taxon>Chordata</taxon>
        <taxon>Craniata</taxon>
        <taxon>Vertebrata</taxon>
        <taxon>Euteleostomi</taxon>
        <taxon>Actinopterygii</taxon>
        <taxon>Neopterygii</taxon>
        <taxon>Teleostei</taxon>
        <taxon>Neoteleostei</taxon>
        <taxon>Acanthomorphata</taxon>
        <taxon>Carangaria</taxon>
        <taxon>Carangiformes</taxon>
        <taxon>Echeneidae</taxon>
        <taxon>Echeneis</taxon>
    </lineage>
</organism>
<dbReference type="PANTHER" id="PTHR34090:SF1">
    <property type="entry name" value="LARGE RIBOSOMAL SUBUNIT PROTEIN ML52"/>
    <property type="match status" value="1"/>
</dbReference>
<proteinExistence type="inferred from homology"/>
<keyword evidence="5" id="KW-0496">Mitochondrion</keyword>
<accession>A0A665V503</accession>
<comment type="subcellular location">
    <subcellularLocation>
        <location evidence="1">Mitochondrion</location>
    </subcellularLocation>
</comment>
<name>A0A665V503_ECHNA</name>
<comment type="similarity">
    <text evidence="2">Belongs to the mitochondrion-specific ribosomal protein mL52 family.</text>
</comment>
<protein>
    <recommendedName>
        <fullName evidence="7">Large ribosomal subunit protein mL52</fullName>
    </recommendedName>
    <alternativeName>
        <fullName evidence="8">39S ribosomal protein L52, mitochondrial</fullName>
    </alternativeName>
</protein>
<keyword evidence="11" id="KW-1185">Reference proteome</keyword>
<evidence type="ECO:0000256" key="4">
    <source>
        <dbReference type="ARBA" id="ARBA00022980"/>
    </source>
</evidence>
<dbReference type="Proteomes" id="UP000472264">
    <property type="component" value="Chromosome 18"/>
</dbReference>